<dbReference type="Proteomes" id="UP000664357">
    <property type="component" value="Unassembled WGS sequence"/>
</dbReference>
<dbReference type="PROSITE" id="PS50931">
    <property type="entry name" value="HTH_LYSR"/>
    <property type="match status" value="1"/>
</dbReference>
<dbReference type="RefSeq" id="WP_207700798.1">
    <property type="nucleotide sequence ID" value="NZ_JAFREL020000001.1"/>
</dbReference>
<dbReference type="PANTHER" id="PTHR30419">
    <property type="entry name" value="HTH-TYPE TRANSCRIPTIONAL REGULATOR YBHD"/>
    <property type="match status" value="1"/>
</dbReference>
<protein>
    <recommendedName>
        <fullName evidence="5">HTH lysR-type domain-containing protein</fullName>
    </recommendedName>
</protein>
<evidence type="ECO:0000256" key="1">
    <source>
        <dbReference type="ARBA" id="ARBA00009437"/>
    </source>
</evidence>
<keyword evidence="4" id="KW-0804">Transcription</keyword>
<evidence type="ECO:0000256" key="2">
    <source>
        <dbReference type="ARBA" id="ARBA00023015"/>
    </source>
</evidence>
<dbReference type="Gene3D" id="1.10.10.10">
    <property type="entry name" value="Winged helix-like DNA-binding domain superfamily/Winged helix DNA-binding domain"/>
    <property type="match status" value="1"/>
</dbReference>
<keyword evidence="7" id="KW-1185">Reference proteome</keyword>
<sequence length="302" mass="34181">MISKYSVFCQVIETGSFTKAAQKLGYSQSAVSQIIKSLERELGTLLVNRGKDGILLTSDGEQFFPYLQAIEVAEKQLAKKQRELHGLEASTIRIGAFNSVSKNFLPQLMGMFKQEYPQVSFELFQGESSSIGSWIKNDQVDFGFLNHHSVEGVETQPIYHDEMLAVLPKDHSLSAENKISLKQLAQETFILLDEGEFSVALKSFSQKQLEPNIQYTIYDDSAILEMIQRRMGVSIMYSLTLAGLQDKVAILEITEQPERTVALGWRNWQTMSLASRRFAEFILENISKLQPEGIHGVRFVER</sequence>
<name>A0ABV0EJ87_9ENTE</name>
<proteinExistence type="inferred from homology"/>
<keyword evidence="2" id="KW-0805">Transcription regulation</keyword>
<evidence type="ECO:0000256" key="3">
    <source>
        <dbReference type="ARBA" id="ARBA00023125"/>
    </source>
</evidence>
<dbReference type="Pfam" id="PF00126">
    <property type="entry name" value="HTH_1"/>
    <property type="match status" value="1"/>
</dbReference>
<dbReference type="SUPFAM" id="SSF53850">
    <property type="entry name" value="Periplasmic binding protein-like II"/>
    <property type="match status" value="1"/>
</dbReference>
<organism evidence="6 7">
    <name type="scientific">Candidatus Enterococcus ferrettii</name>
    <dbReference type="NCBI Taxonomy" id="2815324"/>
    <lineage>
        <taxon>Bacteria</taxon>
        <taxon>Bacillati</taxon>
        <taxon>Bacillota</taxon>
        <taxon>Bacilli</taxon>
        <taxon>Lactobacillales</taxon>
        <taxon>Enterococcaceae</taxon>
        <taxon>Enterococcus</taxon>
    </lineage>
</organism>
<evidence type="ECO:0000313" key="7">
    <source>
        <dbReference type="Proteomes" id="UP000664357"/>
    </source>
</evidence>
<dbReference type="InterPro" id="IPR005119">
    <property type="entry name" value="LysR_subst-bd"/>
</dbReference>
<feature type="domain" description="HTH lysR-type" evidence="5">
    <location>
        <begin position="1"/>
        <end position="57"/>
    </location>
</feature>
<dbReference type="Gene3D" id="3.40.190.290">
    <property type="match status" value="1"/>
</dbReference>
<dbReference type="InterPro" id="IPR036390">
    <property type="entry name" value="WH_DNA-bd_sf"/>
</dbReference>
<gene>
    <name evidence="6" type="ORF">JZO67_000630</name>
</gene>
<dbReference type="SUPFAM" id="SSF46785">
    <property type="entry name" value="Winged helix' DNA-binding domain"/>
    <property type="match status" value="1"/>
</dbReference>
<accession>A0ABV0EJ87</accession>
<keyword evidence="3" id="KW-0238">DNA-binding</keyword>
<dbReference type="Pfam" id="PF03466">
    <property type="entry name" value="LysR_substrate"/>
    <property type="match status" value="1"/>
</dbReference>
<dbReference type="CDD" id="cd05466">
    <property type="entry name" value="PBP2_LTTR_substrate"/>
    <property type="match status" value="1"/>
</dbReference>
<dbReference type="InterPro" id="IPR050950">
    <property type="entry name" value="HTH-type_LysR_regulators"/>
</dbReference>
<dbReference type="PANTHER" id="PTHR30419:SF28">
    <property type="entry name" value="HTH-TYPE TRANSCRIPTIONAL REGULATOR BSDA"/>
    <property type="match status" value="1"/>
</dbReference>
<dbReference type="InterPro" id="IPR000847">
    <property type="entry name" value="LysR_HTH_N"/>
</dbReference>
<evidence type="ECO:0000313" key="6">
    <source>
        <dbReference type="EMBL" id="MEO1768691.1"/>
    </source>
</evidence>
<evidence type="ECO:0000259" key="5">
    <source>
        <dbReference type="PROSITE" id="PS50931"/>
    </source>
</evidence>
<evidence type="ECO:0000256" key="4">
    <source>
        <dbReference type="ARBA" id="ARBA00023163"/>
    </source>
</evidence>
<comment type="similarity">
    <text evidence="1">Belongs to the LysR transcriptional regulatory family.</text>
</comment>
<comment type="caution">
    <text evidence="6">The sequence shown here is derived from an EMBL/GenBank/DDBJ whole genome shotgun (WGS) entry which is preliminary data.</text>
</comment>
<reference evidence="6 7" key="1">
    <citation type="submission" date="2024-02" db="EMBL/GenBank/DDBJ databases">
        <title>The Genome Sequence of Enterococcus sp. DIV0159.</title>
        <authorList>
            <person name="Earl A."/>
            <person name="Manson A."/>
            <person name="Gilmore M."/>
            <person name="Sanders J."/>
            <person name="Shea T."/>
            <person name="Howe W."/>
            <person name="Livny J."/>
            <person name="Cuomo C."/>
            <person name="Neafsey D."/>
            <person name="Birren B."/>
        </authorList>
    </citation>
    <scope>NUCLEOTIDE SEQUENCE [LARGE SCALE GENOMIC DNA]</scope>
    <source>
        <strain evidence="6 7">665A</strain>
    </source>
</reference>
<dbReference type="InterPro" id="IPR036388">
    <property type="entry name" value="WH-like_DNA-bd_sf"/>
</dbReference>
<dbReference type="PRINTS" id="PR00039">
    <property type="entry name" value="HTHLYSR"/>
</dbReference>
<dbReference type="EMBL" id="JAFREL020000001">
    <property type="protein sequence ID" value="MEO1768691.1"/>
    <property type="molecule type" value="Genomic_DNA"/>
</dbReference>